<sequence>MKLKMFQVDAFANHVFEGNPAAVCPLEAWLDDSLLQAIAEENNLSETAFFVPMGNAYELRWFTPADEVDLCGHATLAAAHVLYTHLNYAKQEVVFHTRSGPLTVMRSGTGFSMDFPAASLINTEAPSALVNALGKAPKEVLSGFDYLVVFDSEEEIKSLKPDFEKLKELGLRGVVVTAPGQEVDFVSRCFFPKLRVNEDPVTGSAHCELAPYWASRLGRNKLRARQLSKRSGSVECEVKDDRVFLSGNNVDYMTAEINIPQN</sequence>
<keyword evidence="2 4" id="KW-0413">Isomerase</keyword>
<evidence type="ECO:0000313" key="4">
    <source>
        <dbReference type="EMBL" id="KHT52483.1"/>
    </source>
</evidence>
<dbReference type="InterPro" id="IPR003719">
    <property type="entry name" value="Phenazine_PhzF-like"/>
</dbReference>
<dbReference type="GO" id="GO:0016853">
    <property type="term" value="F:isomerase activity"/>
    <property type="evidence" value="ECO:0007669"/>
    <property type="project" value="UniProtKB-KW"/>
</dbReference>
<organism evidence="4 5">
    <name type="scientific">Alteromonas marina</name>
    <dbReference type="NCBI Taxonomy" id="203795"/>
    <lineage>
        <taxon>Bacteria</taxon>
        <taxon>Pseudomonadati</taxon>
        <taxon>Pseudomonadota</taxon>
        <taxon>Gammaproteobacteria</taxon>
        <taxon>Alteromonadales</taxon>
        <taxon>Alteromonadaceae</taxon>
        <taxon>Alteromonas/Salinimonas group</taxon>
        <taxon>Alteromonas</taxon>
    </lineage>
</organism>
<name>A0A0B3Z404_9ALTE</name>
<keyword evidence="5" id="KW-1185">Reference proteome</keyword>
<dbReference type="Proteomes" id="UP000031197">
    <property type="component" value="Unassembled WGS sequence"/>
</dbReference>
<dbReference type="Gene3D" id="3.10.310.10">
    <property type="entry name" value="Diaminopimelate Epimerase, Chain A, domain 1"/>
    <property type="match status" value="2"/>
</dbReference>
<dbReference type="PIRSF" id="PIRSF016184">
    <property type="entry name" value="PhzC_PhzF"/>
    <property type="match status" value="1"/>
</dbReference>
<dbReference type="OrthoDB" id="9788221at2"/>
<dbReference type="EMBL" id="JWLW01000017">
    <property type="protein sequence ID" value="KHT52483.1"/>
    <property type="molecule type" value="Genomic_DNA"/>
</dbReference>
<protein>
    <submittedName>
        <fullName evidence="4">Isomerase</fullName>
    </submittedName>
</protein>
<comment type="caution">
    <text evidence="4">The sequence shown here is derived from an EMBL/GenBank/DDBJ whole genome shotgun (WGS) entry which is preliminary data.</text>
</comment>
<dbReference type="GO" id="GO:0005737">
    <property type="term" value="C:cytoplasm"/>
    <property type="evidence" value="ECO:0007669"/>
    <property type="project" value="TreeGrafter"/>
</dbReference>
<feature type="active site" evidence="3">
    <location>
        <position position="46"/>
    </location>
</feature>
<evidence type="ECO:0000313" key="5">
    <source>
        <dbReference type="Proteomes" id="UP000031197"/>
    </source>
</evidence>
<comment type="similarity">
    <text evidence="1">Belongs to the PhzF family.</text>
</comment>
<evidence type="ECO:0000256" key="2">
    <source>
        <dbReference type="ARBA" id="ARBA00023235"/>
    </source>
</evidence>
<dbReference type="PANTHER" id="PTHR13774">
    <property type="entry name" value="PHENAZINE BIOSYNTHESIS PROTEIN"/>
    <property type="match status" value="1"/>
</dbReference>
<evidence type="ECO:0000256" key="3">
    <source>
        <dbReference type="PIRSR" id="PIRSR016184-1"/>
    </source>
</evidence>
<gene>
    <name evidence="4" type="ORF">RJ41_10995</name>
</gene>
<dbReference type="PANTHER" id="PTHR13774:SF17">
    <property type="entry name" value="PHENAZINE BIOSYNTHESIS-LIKE DOMAIN-CONTAINING PROTEIN"/>
    <property type="match status" value="1"/>
</dbReference>
<dbReference type="SUPFAM" id="SSF54506">
    <property type="entry name" value="Diaminopimelate epimerase-like"/>
    <property type="match status" value="1"/>
</dbReference>
<accession>A0A0B3Z404</accession>
<dbReference type="Pfam" id="PF02567">
    <property type="entry name" value="PhzC-PhzF"/>
    <property type="match status" value="1"/>
</dbReference>
<dbReference type="RefSeq" id="WP_039220510.1">
    <property type="nucleotide sequence ID" value="NZ_JWLW01000017.1"/>
</dbReference>
<reference evidence="4 5" key="1">
    <citation type="submission" date="2014-12" db="EMBL/GenBank/DDBJ databases">
        <title>Genome sequencing of Alteromonas marina AD001.</title>
        <authorList>
            <person name="Adrian T.G.S."/>
            <person name="Chan K.G."/>
        </authorList>
    </citation>
    <scope>NUCLEOTIDE SEQUENCE [LARGE SCALE GENOMIC DNA]</scope>
    <source>
        <strain evidence="4 5">AD001</strain>
    </source>
</reference>
<dbReference type="NCBIfam" id="TIGR00654">
    <property type="entry name" value="PhzF_family"/>
    <property type="match status" value="1"/>
</dbReference>
<dbReference type="AlphaFoldDB" id="A0A0B3Z404"/>
<proteinExistence type="inferred from homology"/>
<evidence type="ECO:0000256" key="1">
    <source>
        <dbReference type="ARBA" id="ARBA00008270"/>
    </source>
</evidence>